<dbReference type="InterPro" id="IPR016181">
    <property type="entry name" value="Acyl_CoA_acyltransferase"/>
</dbReference>
<sequence>MRIRFQTATDKEYAEHLVKSNMAPYYQARGIEWDSPRYQMSWKEFDNYEVLVGDIRVGVARFTYDDATTYIRDLQIEPGHQGQGLGSECFSHIKTRAIQRGSSRIILRAFEENPAIKLYRYLGYRKIRAGQGLIEMQLLLGNEHIKPPSL</sequence>
<dbReference type="STRING" id="796620.VIBC2010_15089"/>
<dbReference type="Gene3D" id="3.40.630.30">
    <property type="match status" value="1"/>
</dbReference>
<reference evidence="2 3" key="1">
    <citation type="journal article" date="2012" name="Int. J. Syst. Evol. Microbiol.">
        <title>Vibrio caribbeanicus sp. nov., isolated from the marine sponge Scleritoderma cyanea.</title>
        <authorList>
            <person name="Hoffmann M."/>
            <person name="Monday S.R."/>
            <person name="Allard M.W."/>
            <person name="Strain E.A."/>
            <person name="Whittaker P."/>
            <person name="Naum M."/>
            <person name="McCarthy P.J."/>
            <person name="Lopez J.V."/>
            <person name="Fischer M."/>
            <person name="Brown E.W."/>
        </authorList>
    </citation>
    <scope>NUCLEOTIDE SEQUENCE [LARGE SCALE GENOMIC DNA]</scope>
    <source>
        <strain evidence="2 3">ATCC BAA-2122</strain>
    </source>
</reference>
<dbReference type="CDD" id="cd04301">
    <property type="entry name" value="NAT_SF"/>
    <property type="match status" value="1"/>
</dbReference>
<dbReference type="PROSITE" id="PS51186">
    <property type="entry name" value="GNAT"/>
    <property type="match status" value="1"/>
</dbReference>
<accession>E3BNF2</accession>
<dbReference type="GO" id="GO:0016747">
    <property type="term" value="F:acyltransferase activity, transferring groups other than amino-acyl groups"/>
    <property type="evidence" value="ECO:0007669"/>
    <property type="project" value="InterPro"/>
</dbReference>
<organism evidence="2 3">
    <name type="scientific">Vibrio caribbeanicus ATCC BAA-2122</name>
    <dbReference type="NCBI Taxonomy" id="796620"/>
    <lineage>
        <taxon>Bacteria</taxon>
        <taxon>Pseudomonadati</taxon>
        <taxon>Pseudomonadota</taxon>
        <taxon>Gammaproteobacteria</taxon>
        <taxon>Vibrionales</taxon>
        <taxon>Vibrionaceae</taxon>
        <taxon>Vibrio</taxon>
    </lineage>
</organism>
<name>E3BNF2_9VIBR</name>
<comment type="caution">
    <text evidence="2">The sequence shown here is derived from an EMBL/GenBank/DDBJ whole genome shotgun (WGS) entry which is preliminary data.</text>
</comment>
<evidence type="ECO:0000313" key="3">
    <source>
        <dbReference type="Proteomes" id="UP000002943"/>
    </source>
</evidence>
<dbReference type="eggNOG" id="COG0456">
    <property type="taxonomic scope" value="Bacteria"/>
</dbReference>
<dbReference type="RefSeq" id="WP_009602729.1">
    <property type="nucleotide sequence ID" value="NZ_AEIU01000096.1"/>
</dbReference>
<gene>
    <name evidence="2" type="ORF">VIBC2010_15089</name>
</gene>
<dbReference type="Pfam" id="PF00583">
    <property type="entry name" value="Acetyltransf_1"/>
    <property type="match status" value="1"/>
</dbReference>
<evidence type="ECO:0000313" key="2">
    <source>
        <dbReference type="EMBL" id="EFP95371.1"/>
    </source>
</evidence>
<dbReference type="SUPFAM" id="SSF55729">
    <property type="entry name" value="Acyl-CoA N-acyltransferases (Nat)"/>
    <property type="match status" value="1"/>
</dbReference>
<dbReference type="InterPro" id="IPR000182">
    <property type="entry name" value="GNAT_dom"/>
</dbReference>
<keyword evidence="3" id="KW-1185">Reference proteome</keyword>
<protein>
    <submittedName>
        <fullName evidence="2">Putative acetyltransferase</fullName>
    </submittedName>
</protein>
<proteinExistence type="predicted"/>
<dbReference type="OrthoDB" id="6871659at2"/>
<dbReference type="EMBL" id="AEIU01000096">
    <property type="protein sequence ID" value="EFP95371.1"/>
    <property type="molecule type" value="Genomic_DNA"/>
</dbReference>
<evidence type="ECO:0000259" key="1">
    <source>
        <dbReference type="PROSITE" id="PS51186"/>
    </source>
</evidence>
<dbReference type="Proteomes" id="UP000002943">
    <property type="component" value="Unassembled WGS sequence"/>
</dbReference>
<feature type="domain" description="N-acetyltransferase" evidence="1">
    <location>
        <begin position="1"/>
        <end position="141"/>
    </location>
</feature>
<dbReference type="AlphaFoldDB" id="E3BNF2"/>
<keyword evidence="2" id="KW-0808">Transferase</keyword>